<evidence type="ECO:0000259" key="2">
    <source>
        <dbReference type="SMART" id="SM00065"/>
    </source>
</evidence>
<comment type="similarity">
    <text evidence="1">Belongs to the CdaR family.</text>
</comment>
<dbReference type="PANTHER" id="PTHR33744">
    <property type="entry name" value="CARBOHYDRATE DIACID REGULATOR"/>
    <property type="match status" value="1"/>
</dbReference>
<dbReference type="STRING" id="426756.SAMN04488126_10595"/>
<dbReference type="InterPro" id="IPR025736">
    <property type="entry name" value="PucR_C-HTH_dom"/>
</dbReference>
<evidence type="ECO:0000313" key="4">
    <source>
        <dbReference type="Proteomes" id="UP000198823"/>
    </source>
</evidence>
<proteinExistence type="inferred from homology"/>
<dbReference type="Gene3D" id="3.30.450.40">
    <property type="match status" value="1"/>
</dbReference>
<dbReference type="PANTHER" id="PTHR33744:SF7">
    <property type="entry name" value="PUCR FAMILY TRANSCRIPTIONAL REGULATOR"/>
    <property type="match status" value="1"/>
</dbReference>
<dbReference type="Pfam" id="PF13185">
    <property type="entry name" value="GAF_2"/>
    <property type="match status" value="1"/>
</dbReference>
<name>A0A1G7B9N9_9BACL</name>
<dbReference type="Pfam" id="PF17853">
    <property type="entry name" value="GGDEF_2"/>
    <property type="match status" value="1"/>
</dbReference>
<dbReference type="SUPFAM" id="SSF55781">
    <property type="entry name" value="GAF domain-like"/>
    <property type="match status" value="1"/>
</dbReference>
<dbReference type="AlphaFoldDB" id="A0A1G7B9N9"/>
<reference evidence="3 4" key="1">
    <citation type="submission" date="2016-10" db="EMBL/GenBank/DDBJ databases">
        <authorList>
            <person name="de Groot N.N."/>
        </authorList>
    </citation>
    <scope>NUCLEOTIDE SEQUENCE [LARGE SCALE GENOMIC DNA]</scope>
    <source>
        <strain evidence="3 4">CGMCC 1.6762</strain>
    </source>
</reference>
<dbReference type="EMBL" id="FNAR01000005">
    <property type="protein sequence ID" value="SDE23046.1"/>
    <property type="molecule type" value="Genomic_DNA"/>
</dbReference>
<dbReference type="InterPro" id="IPR029016">
    <property type="entry name" value="GAF-like_dom_sf"/>
</dbReference>
<dbReference type="SMART" id="SM00065">
    <property type="entry name" value="GAF"/>
    <property type="match status" value="1"/>
</dbReference>
<evidence type="ECO:0000256" key="1">
    <source>
        <dbReference type="ARBA" id="ARBA00006754"/>
    </source>
</evidence>
<protein>
    <submittedName>
        <fullName evidence="3">Sugar diacid utilization regulator</fullName>
    </submittedName>
</protein>
<accession>A0A1G7B9N9</accession>
<evidence type="ECO:0000313" key="3">
    <source>
        <dbReference type="EMBL" id="SDE23046.1"/>
    </source>
</evidence>
<gene>
    <name evidence="3" type="ORF">SAMN04488126_10595</name>
</gene>
<dbReference type="InterPro" id="IPR042070">
    <property type="entry name" value="PucR_C-HTH_sf"/>
</dbReference>
<sequence>MASSIMHFLELKQYGGPVSVWSASGGAEDYDPILNPAGMSPPSAPVYRKGRCGIRKDGDRIAVDVSYSADFTAVMLFGEDPGLTGEDVQLLSDLLYRVYSEHDTEAGRKRLDRIIGSIGETTSSLDLEEVFSNILANTLEVIGNADYGTLWLFDEKSGKLVCRASEGYRFEEIRQMAFSPGEGPIGHAFQDDQPVLITDPSDADYRKASKISRENKQRWGRMVEDITNVRSVIAYPITVDGKVECVMYLAQMQSDRILTKRDLWLLRVFTAQVGIAIRNAKQFADIRQLNEKLIRRDAIHQSLTDLAVRNMGTEKIVEELSRMAGQPLLFADLIVNETIPPGKRLPDSLAYGNLLERIGREETKKVSIGTESGATLYPVRSGSVVLGCLIARKNGQLGRLEEMAIEQGTSILALELVQKQNVLAFYYKNQRDLFDSLIRSENPDVLQENADALGIGDTRNLTAAILQVSGCPDPQEMEAVVFRLIAQLKKTAADRLQTIFGWQNRVILLASLKEPSDRSLFARRMERLLTDSGGTGPISLRGGIGSSVNGLHEIERTYREAEIALDNPIAEQSGVRLVRYEEIGLRRLFTSRNTEESRKFLADIFGPLREADRSGNTLEQTLVVYFDCNRASGQAAEALHIHINTLYQRLRKIEDTLGVSFKNPDDVLQLQLACYLLRHTAGYAR</sequence>
<dbReference type="OrthoDB" id="143422at2"/>
<dbReference type="Proteomes" id="UP000198823">
    <property type="component" value="Unassembled WGS sequence"/>
</dbReference>
<feature type="domain" description="GAF" evidence="2">
    <location>
        <begin position="126"/>
        <end position="287"/>
    </location>
</feature>
<dbReference type="Gene3D" id="1.10.10.2840">
    <property type="entry name" value="PucR C-terminal helix-turn-helix domain"/>
    <property type="match status" value="1"/>
</dbReference>
<dbReference type="RefSeq" id="WP_092095651.1">
    <property type="nucleotide sequence ID" value="NZ_FNAR01000005.1"/>
</dbReference>
<dbReference type="Pfam" id="PF13556">
    <property type="entry name" value="HTH_30"/>
    <property type="match status" value="1"/>
</dbReference>
<organism evidence="3 4">
    <name type="scientific">Bhargavaea beijingensis</name>
    <dbReference type="NCBI Taxonomy" id="426756"/>
    <lineage>
        <taxon>Bacteria</taxon>
        <taxon>Bacillati</taxon>
        <taxon>Bacillota</taxon>
        <taxon>Bacilli</taxon>
        <taxon>Bacillales</taxon>
        <taxon>Caryophanaceae</taxon>
        <taxon>Bhargavaea</taxon>
    </lineage>
</organism>
<dbReference type="InterPro" id="IPR041522">
    <property type="entry name" value="CdaR_GGDEF"/>
</dbReference>
<dbReference type="InterPro" id="IPR003018">
    <property type="entry name" value="GAF"/>
</dbReference>
<dbReference type="InterPro" id="IPR051448">
    <property type="entry name" value="CdaR-like_regulators"/>
</dbReference>